<accession>A0AAD4HRQ1</accession>
<organism evidence="1 2">
    <name type="scientific">Suillus fuscotomentosus</name>
    <dbReference type="NCBI Taxonomy" id="1912939"/>
    <lineage>
        <taxon>Eukaryota</taxon>
        <taxon>Fungi</taxon>
        <taxon>Dikarya</taxon>
        <taxon>Basidiomycota</taxon>
        <taxon>Agaricomycotina</taxon>
        <taxon>Agaricomycetes</taxon>
        <taxon>Agaricomycetidae</taxon>
        <taxon>Boletales</taxon>
        <taxon>Suillineae</taxon>
        <taxon>Suillaceae</taxon>
        <taxon>Suillus</taxon>
    </lineage>
</organism>
<evidence type="ECO:0000313" key="2">
    <source>
        <dbReference type="Proteomes" id="UP001195769"/>
    </source>
</evidence>
<protein>
    <submittedName>
        <fullName evidence="1">Uncharacterized protein</fullName>
    </submittedName>
</protein>
<dbReference type="Proteomes" id="UP001195769">
    <property type="component" value="Unassembled WGS sequence"/>
</dbReference>
<evidence type="ECO:0000313" key="1">
    <source>
        <dbReference type="EMBL" id="KAG1906116.1"/>
    </source>
</evidence>
<name>A0AAD4HRQ1_9AGAM</name>
<reference evidence="1" key="1">
    <citation type="journal article" date="2020" name="New Phytol.">
        <title>Comparative genomics reveals dynamic genome evolution in host specialist ectomycorrhizal fungi.</title>
        <authorList>
            <person name="Lofgren L.A."/>
            <person name="Nguyen N.H."/>
            <person name="Vilgalys R."/>
            <person name="Ruytinx J."/>
            <person name="Liao H.L."/>
            <person name="Branco S."/>
            <person name="Kuo A."/>
            <person name="LaButti K."/>
            <person name="Lipzen A."/>
            <person name="Andreopoulos W."/>
            <person name="Pangilinan J."/>
            <person name="Riley R."/>
            <person name="Hundley H."/>
            <person name="Na H."/>
            <person name="Barry K."/>
            <person name="Grigoriev I.V."/>
            <person name="Stajich J.E."/>
            <person name="Kennedy P.G."/>
        </authorList>
    </citation>
    <scope>NUCLEOTIDE SEQUENCE</scope>
    <source>
        <strain evidence="1">FC203</strain>
    </source>
</reference>
<dbReference type="RefSeq" id="XP_041231691.1">
    <property type="nucleotide sequence ID" value="XM_041366145.1"/>
</dbReference>
<keyword evidence="2" id="KW-1185">Reference proteome</keyword>
<gene>
    <name evidence="1" type="ORF">F5891DRAFT_1182310</name>
</gene>
<proteinExistence type="predicted"/>
<comment type="caution">
    <text evidence="1">The sequence shown here is derived from an EMBL/GenBank/DDBJ whole genome shotgun (WGS) entry which is preliminary data.</text>
</comment>
<dbReference type="GeneID" id="64660443"/>
<dbReference type="AlphaFoldDB" id="A0AAD4HRQ1"/>
<dbReference type="EMBL" id="JABBWK010000005">
    <property type="protein sequence ID" value="KAG1906116.1"/>
    <property type="molecule type" value="Genomic_DNA"/>
</dbReference>
<sequence length="91" mass="10044">MYSSLLISVLQRIVAIYKPKEENCFSDPSNQVFHSSHEHNPVASIVQASVPIPVGLDLDTWIVPSMQDCVTEEGGDGAGYLWTGSSRRQPR</sequence>